<gene>
    <name evidence="2" type="primary">cobN</name>
    <name evidence="2" type="ORF">MmiHf6_17870</name>
</gene>
<organism evidence="2 3">
    <name type="scientific">Methanimicrococcus hongohii</name>
    <dbReference type="NCBI Taxonomy" id="3028295"/>
    <lineage>
        <taxon>Archaea</taxon>
        <taxon>Methanobacteriati</taxon>
        <taxon>Methanobacteriota</taxon>
        <taxon>Stenosarchaea group</taxon>
        <taxon>Methanomicrobia</taxon>
        <taxon>Methanosarcinales</taxon>
        <taxon>Methanosarcinaceae</taxon>
        <taxon>Methanimicrococcus</taxon>
    </lineage>
</organism>
<evidence type="ECO:0000313" key="3">
    <source>
        <dbReference type="Proteomes" id="UP001302978"/>
    </source>
</evidence>
<accession>A0AA96V307</accession>
<dbReference type="CDD" id="cd10150">
    <property type="entry name" value="CobN_like"/>
    <property type="match status" value="1"/>
</dbReference>
<dbReference type="GeneID" id="85196414"/>
<dbReference type="AlphaFoldDB" id="A0AA96V307"/>
<dbReference type="Pfam" id="PF02514">
    <property type="entry name" value="CobN-Mg_chel"/>
    <property type="match status" value="1"/>
</dbReference>
<dbReference type="PANTHER" id="PTHR44119">
    <property type="entry name" value="MAGNESIUM-CHELATASE SUBUNIT CHLH, CHLOROPLASTIC"/>
    <property type="match status" value="1"/>
</dbReference>
<dbReference type="RefSeq" id="WP_316557639.1">
    <property type="nucleotide sequence ID" value="NZ_CP131059.1"/>
</dbReference>
<keyword evidence="3" id="KW-1185">Reference proteome</keyword>
<dbReference type="EMBL" id="CP131059">
    <property type="protein sequence ID" value="WNY24450.1"/>
    <property type="molecule type" value="Genomic_DNA"/>
</dbReference>
<name>A0AA96V307_9EURY</name>
<reference evidence="2 3" key="1">
    <citation type="submission" date="2023-07" db="EMBL/GenBank/DDBJ databases">
        <title>Closed genoem sequence of Methanomicrococcus sp. Hf6.</title>
        <authorList>
            <person name="Poehlein A."/>
            <person name="Protasov E."/>
            <person name="Platt K."/>
            <person name="Reeh H."/>
            <person name="Daniel R."/>
            <person name="Brune A."/>
        </authorList>
    </citation>
    <scope>NUCLEOTIDE SEQUENCE [LARGE SCALE GENOMIC DNA]</scope>
    <source>
        <strain evidence="2 3">Hf6</strain>
    </source>
</reference>
<proteinExistence type="predicted"/>
<dbReference type="GO" id="GO:0051116">
    <property type="term" value="F:cobaltochelatase activity"/>
    <property type="evidence" value="ECO:0007669"/>
    <property type="project" value="UniProtKB-EC"/>
</dbReference>
<dbReference type="InterPro" id="IPR003672">
    <property type="entry name" value="CobN/Mg_chltase"/>
</dbReference>
<dbReference type="KEGG" id="mehf:MmiHf6_17870"/>
<protein>
    <submittedName>
        <fullName evidence="2">Aerobic cobaltochelatase subunit CobN</fullName>
        <ecNumber evidence="2">6.6.1.2</ecNumber>
    </submittedName>
</protein>
<dbReference type="EC" id="6.6.1.2" evidence="2"/>
<evidence type="ECO:0000313" key="2">
    <source>
        <dbReference type="EMBL" id="WNY24450.1"/>
    </source>
</evidence>
<feature type="domain" description="CobN/magnesium chelatase" evidence="1">
    <location>
        <begin position="141"/>
        <end position="1139"/>
    </location>
</feature>
<sequence length="1186" mass="132011">MRKIYTLFVLLILLVSMMPAVNADPDDDSKIKVAYVNSDGSIESLYNAAAQDDIVKKYVSAAELIVLKDSDLGEDLNIDLSDYDFIILEHLTVVVIGALEATLTEASDNGASIISMTQTSAAYENIEDVTSKNITVEGIKKYMTYPSEGNYKNLFLTLALYNGLSVSETIAAAVETDVYGIYHPDSDIVFSNASEYMEWYTTREDGGHVFDPNMPTIGVIPSSVMNKTERDSPVWDAFVESIEGRGYNVVVGTYIYGARTAINETANRDNFMIDDEVIVDSIIAISRGGRFFSTSSDMGRMELENLGVPVLNAIQLYDTSLTIDSWREMNDGVIAGELYQLAFAEQDGIIEPIVVAVKDDGSTNTPIPEQIEWMTERAIGWAVLGAKSNEDKKIVIPYYAADAGKSNVGSDPDYYLNAPESILNLLKAMEEAGYDVGDLPDTADELKDILVEYGYNVGTWAPGELEKRAEKGNVTLLPVDEYAAYFEMLPAEKQAEVKDLWGESPGDIMVYKSDGEQYFVIPTIQFGNVMLTPQPLRGRDQSENALNHVGSYPPTHQALAVYYYINEVYEADALLPVWSNLGVMPGNQASLAADDWTALMIQDLPHIHMLPMDATGITDKRRANMLVIDFLTPYLMPSGLYGELSELESLIYDYEQFGDEEVKSQTIELIKETCESLGLDTSLNLNWENTDTSVSKIKSHLSGIKSSYIPYGDHVLGVAPTEDQIYSMTSSMLSYNTFDVKINSVDFNLNLDDLLEEKFGSEAESIKEELLDEIFEGNTVADAVLNVTGSRDSHIEYTLAMAIIYKLGLGNEIPTDEQIFSLADTLLSFDVYIQTATSTYYYRNLDDELYQLYDEDADEMKKELIINTIVNGEDPEETIRNLFGDSAYSTVSSDTKLTYGEDVERVLMIVNDQIDKLKNPTNEIESLLNALDAKYIPTGQTGDPIQNFEAVPTGRNPVQDDSRLIPTKAAYAIGQKLADTLILTYQENNSDAYPEKVAFLLWAVEAARTGGTSEGEIFSLLGVEPNWDANGRINNSTPLKLISAEELGRPRIDVVVETSGSYRDSYSRQILWINQAVRMAAEAPDSDEYPNYVKRNSDAIYEALKEEYKDSNLYTDDELRELSYARVFGPPEGEYTRELKILQAVVLKMKSTLLNFTFSVWALYTAWKSAVKLFGAFLCRVCCKVI</sequence>
<dbReference type="PANTHER" id="PTHR44119:SF4">
    <property type="entry name" value="AEROBIC COBALTOCHELATASE SUBUNIT COBN"/>
    <property type="match status" value="1"/>
</dbReference>
<dbReference type="Proteomes" id="UP001302978">
    <property type="component" value="Chromosome"/>
</dbReference>
<keyword evidence="2" id="KW-0436">Ligase</keyword>
<evidence type="ECO:0000259" key="1">
    <source>
        <dbReference type="Pfam" id="PF02514"/>
    </source>
</evidence>